<dbReference type="AlphaFoldDB" id="A0A7S0LJD7"/>
<evidence type="ECO:0000256" key="2">
    <source>
        <dbReference type="ARBA" id="ARBA00022448"/>
    </source>
</evidence>
<sequence>MLGSRYGGGFLLTSLITVLSFVLWSFVVVQRRVQLLGRLNANDNALFAKFFNSLLNNEAVRINVNEQYEVDQYDGLLGAAERLAVTDVKTVSLLNIGQALIYWTGLGLVMAMCARGVVRGALTIGDAVAINGLLLQLHSPLTALGYTYQEIRQALADMRQLLQLLRQKPQLVSAPSAPDLHISSGDIVFDEVSFGYTSMSGNLRNVSFTVPAGKKTAIVGASGSGKSTVLKLILRLHDPSTGRVLIDGVNVRHVSLDSLRREIALIPQDTILFDDSVIHNIRYGNLSAPNMDALEVAERVGLDVTVAAMPAGYNTRVGERGMSLSGGERQRVAIARALLAQPAVVLCDEPTSALDSLTETAVQQVIDDSFRNRTSVVVAHKLRSVVDADQILVMRNGELVEQGSHLSLLCMPNSTYSRMWAQQMAGDEDALSEIPDYCELLDGSSLARTSVNEAKDALALRTIEGEWLW</sequence>
<dbReference type="PROSITE" id="PS50929">
    <property type="entry name" value="ABC_TM1F"/>
    <property type="match status" value="1"/>
</dbReference>
<name>A0A7S0LJD7_9EUKA</name>
<dbReference type="GO" id="GO:0005743">
    <property type="term" value="C:mitochondrial inner membrane"/>
    <property type="evidence" value="ECO:0007669"/>
    <property type="project" value="TreeGrafter"/>
</dbReference>
<dbReference type="InterPro" id="IPR017871">
    <property type="entry name" value="ABC_transporter-like_CS"/>
</dbReference>
<proteinExistence type="predicted"/>
<feature type="domain" description="ABC transporter" evidence="10">
    <location>
        <begin position="187"/>
        <end position="421"/>
    </location>
</feature>
<keyword evidence="2" id="KW-0813">Transport</keyword>
<evidence type="ECO:0000256" key="3">
    <source>
        <dbReference type="ARBA" id="ARBA00022475"/>
    </source>
</evidence>
<dbReference type="Gene3D" id="3.40.50.300">
    <property type="entry name" value="P-loop containing nucleotide triphosphate hydrolases"/>
    <property type="match status" value="1"/>
</dbReference>
<dbReference type="SUPFAM" id="SSF52540">
    <property type="entry name" value="P-loop containing nucleoside triphosphate hydrolases"/>
    <property type="match status" value="1"/>
</dbReference>
<evidence type="ECO:0000313" key="12">
    <source>
        <dbReference type="EMBL" id="CAD8614332.1"/>
    </source>
</evidence>
<evidence type="ECO:0000256" key="6">
    <source>
        <dbReference type="ARBA" id="ARBA00022840"/>
    </source>
</evidence>
<keyword evidence="7 9" id="KW-1133">Transmembrane helix</keyword>
<dbReference type="InterPro" id="IPR036640">
    <property type="entry name" value="ABC1_TM_sf"/>
</dbReference>
<evidence type="ECO:0000256" key="8">
    <source>
        <dbReference type="ARBA" id="ARBA00023136"/>
    </source>
</evidence>
<dbReference type="GO" id="GO:0140359">
    <property type="term" value="F:ABC-type transporter activity"/>
    <property type="evidence" value="ECO:0007669"/>
    <property type="project" value="InterPro"/>
</dbReference>
<dbReference type="SUPFAM" id="SSF90123">
    <property type="entry name" value="ABC transporter transmembrane region"/>
    <property type="match status" value="1"/>
</dbReference>
<dbReference type="GO" id="GO:0005524">
    <property type="term" value="F:ATP binding"/>
    <property type="evidence" value="ECO:0007669"/>
    <property type="project" value="UniProtKB-KW"/>
</dbReference>
<evidence type="ECO:0000256" key="4">
    <source>
        <dbReference type="ARBA" id="ARBA00022692"/>
    </source>
</evidence>
<dbReference type="InterPro" id="IPR011527">
    <property type="entry name" value="ABC1_TM_dom"/>
</dbReference>
<dbReference type="PROSITE" id="PS00211">
    <property type="entry name" value="ABC_TRANSPORTER_1"/>
    <property type="match status" value="1"/>
</dbReference>
<dbReference type="FunFam" id="3.40.50.300:FF:000221">
    <property type="entry name" value="Multidrug ABC transporter ATP-binding protein"/>
    <property type="match status" value="1"/>
</dbReference>
<evidence type="ECO:0000259" key="11">
    <source>
        <dbReference type="PROSITE" id="PS50929"/>
    </source>
</evidence>
<dbReference type="SMART" id="SM00382">
    <property type="entry name" value="AAA"/>
    <property type="match status" value="1"/>
</dbReference>
<dbReference type="InterPro" id="IPR027417">
    <property type="entry name" value="P-loop_NTPase"/>
</dbReference>
<comment type="subcellular location">
    <subcellularLocation>
        <location evidence="1">Cell membrane</location>
        <topology evidence="1">Multi-pass membrane protein</topology>
    </subcellularLocation>
</comment>
<dbReference type="PROSITE" id="PS50893">
    <property type="entry name" value="ABC_TRANSPORTER_2"/>
    <property type="match status" value="1"/>
</dbReference>
<keyword evidence="8 9" id="KW-0472">Membrane</keyword>
<dbReference type="GO" id="GO:0005886">
    <property type="term" value="C:plasma membrane"/>
    <property type="evidence" value="ECO:0007669"/>
    <property type="project" value="UniProtKB-SubCell"/>
</dbReference>
<dbReference type="Gene3D" id="1.20.1560.10">
    <property type="entry name" value="ABC transporter type 1, transmembrane domain"/>
    <property type="match status" value="1"/>
</dbReference>
<dbReference type="GO" id="GO:0006879">
    <property type="term" value="P:intracellular iron ion homeostasis"/>
    <property type="evidence" value="ECO:0007669"/>
    <property type="project" value="TreeGrafter"/>
</dbReference>
<evidence type="ECO:0000259" key="10">
    <source>
        <dbReference type="PROSITE" id="PS50893"/>
    </source>
</evidence>
<reference evidence="12" key="1">
    <citation type="submission" date="2021-01" db="EMBL/GenBank/DDBJ databases">
        <authorList>
            <person name="Corre E."/>
            <person name="Pelletier E."/>
            <person name="Niang G."/>
            <person name="Scheremetjew M."/>
            <person name="Finn R."/>
            <person name="Kale V."/>
            <person name="Holt S."/>
            <person name="Cochrane G."/>
            <person name="Meng A."/>
            <person name="Brown T."/>
            <person name="Cohen L."/>
        </authorList>
    </citation>
    <scope>NUCLEOTIDE SEQUENCE</scope>
    <source>
        <strain evidence="12">PLY182g</strain>
    </source>
</reference>
<gene>
    <name evidence="12" type="ORF">CPEL01642_LOCUS17713</name>
</gene>
<dbReference type="InterPro" id="IPR003439">
    <property type="entry name" value="ABC_transporter-like_ATP-bd"/>
</dbReference>
<evidence type="ECO:0000256" key="9">
    <source>
        <dbReference type="SAM" id="Phobius"/>
    </source>
</evidence>
<organism evidence="12">
    <name type="scientific">Coccolithus braarudii</name>
    <dbReference type="NCBI Taxonomy" id="221442"/>
    <lineage>
        <taxon>Eukaryota</taxon>
        <taxon>Haptista</taxon>
        <taxon>Haptophyta</taxon>
        <taxon>Prymnesiophyceae</taxon>
        <taxon>Coccolithales</taxon>
        <taxon>Coccolithaceae</taxon>
        <taxon>Coccolithus</taxon>
    </lineage>
</organism>
<dbReference type="PANTHER" id="PTHR24221">
    <property type="entry name" value="ATP-BINDING CASSETTE SUB-FAMILY B"/>
    <property type="match status" value="1"/>
</dbReference>
<accession>A0A7S0LJD7</accession>
<dbReference type="InterPro" id="IPR003593">
    <property type="entry name" value="AAA+_ATPase"/>
</dbReference>
<dbReference type="EMBL" id="HBEY01037240">
    <property type="protein sequence ID" value="CAD8614332.1"/>
    <property type="molecule type" value="Transcribed_RNA"/>
</dbReference>
<evidence type="ECO:0008006" key="13">
    <source>
        <dbReference type="Google" id="ProtNLM"/>
    </source>
</evidence>
<dbReference type="Pfam" id="PF00005">
    <property type="entry name" value="ABC_tran"/>
    <property type="match status" value="1"/>
</dbReference>
<keyword evidence="4 9" id="KW-0812">Transmembrane</keyword>
<keyword evidence="3" id="KW-1003">Cell membrane</keyword>
<dbReference type="PANTHER" id="PTHR24221:SF470">
    <property type="entry name" value="MITOCHONDRIAL ABC TRANSPORTER ATM"/>
    <property type="match status" value="1"/>
</dbReference>
<dbReference type="Pfam" id="PF00664">
    <property type="entry name" value="ABC_membrane"/>
    <property type="match status" value="1"/>
</dbReference>
<dbReference type="GO" id="GO:0016887">
    <property type="term" value="F:ATP hydrolysis activity"/>
    <property type="evidence" value="ECO:0007669"/>
    <property type="project" value="InterPro"/>
</dbReference>
<evidence type="ECO:0000256" key="7">
    <source>
        <dbReference type="ARBA" id="ARBA00022989"/>
    </source>
</evidence>
<keyword evidence="6" id="KW-0067">ATP-binding</keyword>
<feature type="transmembrane region" description="Helical" evidence="9">
    <location>
        <begin position="6"/>
        <end position="29"/>
    </location>
</feature>
<protein>
    <recommendedName>
        <fullName evidence="13">ATP-dependent transporter ycf16</fullName>
    </recommendedName>
</protein>
<evidence type="ECO:0000256" key="5">
    <source>
        <dbReference type="ARBA" id="ARBA00022741"/>
    </source>
</evidence>
<keyword evidence="5" id="KW-0547">Nucleotide-binding</keyword>
<evidence type="ECO:0000256" key="1">
    <source>
        <dbReference type="ARBA" id="ARBA00004651"/>
    </source>
</evidence>
<feature type="domain" description="ABC transmembrane type-1" evidence="11">
    <location>
        <begin position="1"/>
        <end position="153"/>
    </location>
</feature>
<dbReference type="InterPro" id="IPR039421">
    <property type="entry name" value="Type_1_exporter"/>
</dbReference>